<dbReference type="Proteomes" id="UP000324479">
    <property type="component" value="Unassembled WGS sequence"/>
</dbReference>
<gene>
    <name evidence="1" type="ORF">FYK55_15455</name>
</gene>
<sequence>MPWPTTDGMRNLQGAEADLVRGAIGMMVDTHVGQLRESSAPWRYGVPWFDQWDVGQRLWLLDKVTVTLFGRETIDSPAAMFDATVDAVFHEILDLVLMEIDQPEPTRRSWRQSVLEATNVFGGVGTPIPHDETDPAVWQRQVTAIADRILGVRLYRRAEAFRDGDYERVVVFLRDRGLPADYLSRIPPLLATNEIQQAIDRIQSYVFR</sequence>
<accession>A0A5M6D6M3</accession>
<dbReference type="AlphaFoldDB" id="A0A5M6D6M3"/>
<comment type="caution">
    <text evidence="1">The sequence shown here is derived from an EMBL/GenBank/DDBJ whole genome shotgun (WGS) entry which is preliminary data.</text>
</comment>
<evidence type="ECO:0000313" key="1">
    <source>
        <dbReference type="EMBL" id="KAA5542200.1"/>
    </source>
</evidence>
<reference evidence="1 2" key="1">
    <citation type="submission" date="2019-08" db="EMBL/GenBank/DDBJ databases">
        <authorList>
            <person name="Dhanesh K."/>
            <person name="Kumar G."/>
            <person name="Sasikala C."/>
            <person name="Venkata Ramana C."/>
        </authorList>
    </citation>
    <scope>NUCLEOTIDE SEQUENCE [LARGE SCALE GENOMIC DNA]</scope>
    <source>
        <strain evidence="1 2">JC645</strain>
    </source>
</reference>
<organism evidence="1 2">
    <name type="scientific">Roseiconus nitratireducens</name>
    <dbReference type="NCBI Taxonomy" id="2605748"/>
    <lineage>
        <taxon>Bacteria</taxon>
        <taxon>Pseudomonadati</taxon>
        <taxon>Planctomycetota</taxon>
        <taxon>Planctomycetia</taxon>
        <taxon>Pirellulales</taxon>
        <taxon>Pirellulaceae</taxon>
        <taxon>Roseiconus</taxon>
    </lineage>
</organism>
<proteinExistence type="predicted"/>
<protein>
    <submittedName>
        <fullName evidence="1">Uncharacterized protein</fullName>
    </submittedName>
</protein>
<keyword evidence="2" id="KW-1185">Reference proteome</keyword>
<dbReference type="EMBL" id="VWOX01000008">
    <property type="protein sequence ID" value="KAA5542200.1"/>
    <property type="molecule type" value="Genomic_DNA"/>
</dbReference>
<dbReference type="RefSeq" id="WP_150077348.1">
    <property type="nucleotide sequence ID" value="NZ_VWOX01000008.1"/>
</dbReference>
<evidence type="ECO:0000313" key="2">
    <source>
        <dbReference type="Proteomes" id="UP000324479"/>
    </source>
</evidence>
<name>A0A5M6D6M3_9BACT</name>